<evidence type="ECO:0000313" key="3">
    <source>
        <dbReference type="Proteomes" id="UP001442494"/>
    </source>
</evidence>
<dbReference type="RefSeq" id="WP_190423950.1">
    <property type="nucleotide sequence ID" value="NZ_JAMPKK010000107.1"/>
</dbReference>
<proteinExistence type="predicted"/>
<comment type="caution">
    <text evidence="2">The sequence shown here is derived from an EMBL/GenBank/DDBJ whole genome shotgun (WGS) entry which is preliminary data.</text>
</comment>
<dbReference type="InterPro" id="IPR027417">
    <property type="entry name" value="P-loop_NTPase"/>
</dbReference>
<dbReference type="EMBL" id="JAMPKK010000107">
    <property type="protein sequence ID" value="MEP0868057.1"/>
    <property type="molecule type" value="Genomic_DNA"/>
</dbReference>
<feature type="region of interest" description="Disordered" evidence="1">
    <location>
        <begin position="162"/>
        <end position="183"/>
    </location>
</feature>
<sequence>MNSKIVMFCAFGLGVIGSAVGTAGYFDGKLIYCQPTTNGCVERSVPDWIKLNSSARNVRREPGAAGWKLSGAFISVAGFWVSMTLARSLAAQEEKKYKYQSVWEGVNFQKLRIQAQADLEAFNQQAMLQAAELSYATLEPYDQPLFDGHDSLDTSNQIEEAKPAEQQVNISPASSNQTSEGLSGTVLNKDSETIGMAILDGLVGSCRSTLIVGSTGAGKSVTELYLLTKLQGRYPNAEIWAIAQKNDSFCGLDKKGRVILFDALDPSAALKGIDHIHGIYDKRRRLPENARTDLQPVRLILADWLSINQALEELKNEELVKSSKYLTKLADIIYNGRELNVCLVVDLQSFNLAAIGMKADRNSRKNFNLVGLGNYSVDEFGSINESYGVLNNMIGNKDMVADEEERAALLATFKELKPISKDNQRPIIFTTLEPSRVALLPDLRHYKPGQSVRIKLEGYTPEYLNRIFSLEFDIDAPAQAEEPDEVTEIIHDNAKAKELLLTWFAGKKWVKINRARSMCKALQKFTNTSDEVLLLINELVAEGLAKVNEDGGFTVDVTL</sequence>
<evidence type="ECO:0000256" key="1">
    <source>
        <dbReference type="SAM" id="MobiDB-lite"/>
    </source>
</evidence>
<protein>
    <submittedName>
        <fullName evidence="2">Uncharacterized protein</fullName>
    </submittedName>
</protein>
<dbReference type="Proteomes" id="UP001442494">
    <property type="component" value="Unassembled WGS sequence"/>
</dbReference>
<evidence type="ECO:0000313" key="2">
    <source>
        <dbReference type="EMBL" id="MEP0868057.1"/>
    </source>
</evidence>
<gene>
    <name evidence="2" type="ORF">NDI37_26835</name>
</gene>
<feature type="compositionally biased region" description="Polar residues" evidence="1">
    <location>
        <begin position="166"/>
        <end position="183"/>
    </location>
</feature>
<keyword evidence="3" id="KW-1185">Reference proteome</keyword>
<dbReference type="Gene3D" id="3.40.50.300">
    <property type="entry name" value="P-loop containing nucleotide triphosphate hydrolases"/>
    <property type="match status" value="1"/>
</dbReference>
<accession>A0ABV0JZM5</accession>
<organism evidence="2 3">
    <name type="scientific">Funiculus sociatus GB2-A5</name>
    <dbReference type="NCBI Taxonomy" id="2933946"/>
    <lineage>
        <taxon>Bacteria</taxon>
        <taxon>Bacillati</taxon>
        <taxon>Cyanobacteriota</taxon>
        <taxon>Cyanophyceae</taxon>
        <taxon>Coleofasciculales</taxon>
        <taxon>Coleofasciculaceae</taxon>
        <taxon>Funiculus</taxon>
    </lineage>
</organism>
<reference evidence="2 3" key="1">
    <citation type="submission" date="2022-04" db="EMBL/GenBank/DDBJ databases">
        <title>Positive selection, recombination, and allopatry shape intraspecific diversity of widespread and dominant cyanobacteria.</title>
        <authorList>
            <person name="Wei J."/>
            <person name="Shu W."/>
            <person name="Hu C."/>
        </authorList>
    </citation>
    <scope>NUCLEOTIDE SEQUENCE [LARGE SCALE GENOMIC DNA]</scope>
    <source>
        <strain evidence="2 3">GB2-A5</strain>
    </source>
</reference>
<name>A0ABV0JZM5_9CYAN</name>